<dbReference type="GeneID" id="94492518"/>
<evidence type="ECO:0000313" key="1">
    <source>
        <dbReference type="EMBL" id="MCY9762723.1"/>
    </source>
</evidence>
<sequence length="77" mass="9066">MIYDTPKRMDINELEKCPTTRSELFRFYKSKGAETEYFEDVLRYIENGGTAYFSQPFFAFYNQEGILLAGENPDWGD</sequence>
<organism evidence="1 2">
    <name type="scientific">Paenibacillus alvei</name>
    <name type="common">Bacillus alvei</name>
    <dbReference type="NCBI Taxonomy" id="44250"/>
    <lineage>
        <taxon>Bacteria</taxon>
        <taxon>Bacillati</taxon>
        <taxon>Bacillota</taxon>
        <taxon>Bacilli</taxon>
        <taxon>Bacillales</taxon>
        <taxon>Paenibacillaceae</taxon>
        <taxon>Paenibacillus</taxon>
    </lineage>
</organism>
<accession>A0ABT4H195</accession>
<gene>
    <name evidence="1" type="ORF">M5X12_19500</name>
</gene>
<comment type="caution">
    <text evidence="1">The sequence shown here is derived from an EMBL/GenBank/DDBJ whole genome shotgun (WGS) entry which is preliminary data.</text>
</comment>
<reference evidence="1 2" key="1">
    <citation type="submission" date="2022-05" db="EMBL/GenBank/DDBJ databases">
        <title>Genome Sequencing of Bee-Associated Microbes.</title>
        <authorList>
            <person name="Dunlap C."/>
        </authorList>
    </citation>
    <scope>NUCLEOTIDE SEQUENCE [LARGE SCALE GENOMIC DNA]</scope>
    <source>
        <strain evidence="1 2">NRRL B-04010</strain>
    </source>
</reference>
<keyword evidence="2" id="KW-1185">Reference proteome</keyword>
<dbReference type="Proteomes" id="UP001527181">
    <property type="component" value="Unassembled WGS sequence"/>
</dbReference>
<evidence type="ECO:0000313" key="2">
    <source>
        <dbReference type="Proteomes" id="UP001527181"/>
    </source>
</evidence>
<name>A0ABT4H195_PAEAL</name>
<dbReference type="RefSeq" id="WP_005552740.1">
    <property type="nucleotide sequence ID" value="NZ_JAMDLX010000030.1"/>
</dbReference>
<proteinExistence type="predicted"/>
<dbReference type="EMBL" id="JAMDNP010000042">
    <property type="protein sequence ID" value="MCY9762723.1"/>
    <property type="molecule type" value="Genomic_DNA"/>
</dbReference>
<protein>
    <submittedName>
        <fullName evidence="1">Uncharacterized protein</fullName>
    </submittedName>
</protein>